<dbReference type="GO" id="GO:0110001">
    <property type="term" value="C:toxin-antitoxin complex"/>
    <property type="evidence" value="ECO:0007669"/>
    <property type="project" value="InterPro"/>
</dbReference>
<dbReference type="GO" id="GO:0016787">
    <property type="term" value="F:hydrolase activity"/>
    <property type="evidence" value="ECO:0007669"/>
    <property type="project" value="UniProtKB-KW"/>
</dbReference>
<dbReference type="InterPro" id="IPR052379">
    <property type="entry name" value="Type_VII_TA_RNase"/>
</dbReference>
<evidence type="ECO:0000256" key="2">
    <source>
        <dbReference type="ARBA" id="ARBA00022649"/>
    </source>
</evidence>
<gene>
    <name evidence="6" type="ORF">SZ63_00085</name>
</gene>
<dbReference type="PANTHER" id="PTHR33397">
    <property type="entry name" value="UPF0331 PROTEIN YUTE"/>
    <property type="match status" value="1"/>
</dbReference>
<keyword evidence="4" id="KW-0378">Hydrolase</keyword>
<evidence type="ECO:0000256" key="1">
    <source>
        <dbReference type="ARBA" id="ARBA00022553"/>
    </source>
</evidence>
<comment type="similarity">
    <text evidence="5">Belongs to the HepT RNase toxin family.</text>
</comment>
<evidence type="ECO:0000313" key="7">
    <source>
        <dbReference type="Proteomes" id="UP000035301"/>
    </source>
</evidence>
<evidence type="ECO:0008006" key="8">
    <source>
        <dbReference type="Google" id="ProtNLM"/>
    </source>
</evidence>
<dbReference type="PATRIC" id="fig|1550566.3.peg.20"/>
<evidence type="ECO:0000256" key="3">
    <source>
        <dbReference type="ARBA" id="ARBA00022722"/>
    </source>
</evidence>
<dbReference type="EMBL" id="JXOJ01000001">
    <property type="protein sequence ID" value="KLK88916.1"/>
    <property type="molecule type" value="Genomic_DNA"/>
</dbReference>
<organism evidence="6 7">
    <name type="scientific">Methanoculleus sediminis</name>
    <dbReference type="NCBI Taxonomy" id="1550566"/>
    <lineage>
        <taxon>Archaea</taxon>
        <taxon>Methanobacteriati</taxon>
        <taxon>Methanobacteriota</taxon>
        <taxon>Stenosarchaea group</taxon>
        <taxon>Methanomicrobia</taxon>
        <taxon>Methanomicrobiales</taxon>
        <taxon>Methanomicrobiaceae</taxon>
        <taxon>Methanoculleus</taxon>
    </lineage>
</organism>
<dbReference type="Pfam" id="PF01934">
    <property type="entry name" value="HepT-like"/>
    <property type="match status" value="1"/>
</dbReference>
<keyword evidence="2" id="KW-1277">Toxin-antitoxin system</keyword>
<protein>
    <recommendedName>
        <fullName evidence="8">DUF86 domain-containing protein</fullName>
    </recommendedName>
</protein>
<evidence type="ECO:0000256" key="5">
    <source>
        <dbReference type="ARBA" id="ARBA00024207"/>
    </source>
</evidence>
<dbReference type="OrthoDB" id="25331at2157"/>
<dbReference type="NCBIfam" id="NF047751">
    <property type="entry name" value="HepT_toxin"/>
    <property type="match status" value="1"/>
</dbReference>
<comment type="caution">
    <text evidence="6">The sequence shown here is derived from an EMBL/GenBank/DDBJ whole genome shotgun (WGS) entry which is preliminary data.</text>
</comment>
<dbReference type="AlphaFoldDB" id="A0A0H1R275"/>
<dbReference type="InterPro" id="IPR008201">
    <property type="entry name" value="HepT-like"/>
</dbReference>
<dbReference type="STRING" id="1550566.SZ63_00085"/>
<keyword evidence="1" id="KW-0597">Phosphoprotein</keyword>
<dbReference type="PANTHER" id="PTHR33397:SF5">
    <property type="entry name" value="RNASE YUTE-RELATED"/>
    <property type="match status" value="1"/>
</dbReference>
<keyword evidence="7" id="KW-1185">Reference proteome</keyword>
<evidence type="ECO:0000256" key="4">
    <source>
        <dbReference type="ARBA" id="ARBA00022801"/>
    </source>
</evidence>
<proteinExistence type="inferred from homology"/>
<keyword evidence="3" id="KW-0540">Nuclease</keyword>
<reference evidence="6 7" key="1">
    <citation type="journal article" date="2015" name="Int. J. Syst. Evol. Microbiol.">
        <title>Methanoculleus sediminis sp. nov., a methanogen from sediments near a submarine mud volcano.</title>
        <authorList>
            <person name="Chen S.C."/>
            <person name="Chen M.F."/>
            <person name="Lai M.C."/>
            <person name="Weng C.Y."/>
            <person name="Wu S.Y."/>
            <person name="Lin S."/>
            <person name="Yang T.F."/>
            <person name="Chen P.C."/>
        </authorList>
    </citation>
    <scope>NUCLEOTIDE SEQUENCE [LARGE SCALE GENOMIC DNA]</scope>
    <source>
        <strain evidence="6 7">S3Fa</strain>
    </source>
</reference>
<dbReference type="GO" id="GO:0004540">
    <property type="term" value="F:RNA nuclease activity"/>
    <property type="evidence" value="ECO:0007669"/>
    <property type="project" value="InterPro"/>
</dbReference>
<dbReference type="Proteomes" id="UP000035301">
    <property type="component" value="Unassembled WGS sequence"/>
</dbReference>
<accession>A0A0H1R275</accession>
<evidence type="ECO:0000313" key="6">
    <source>
        <dbReference type="EMBL" id="KLK88916.1"/>
    </source>
</evidence>
<dbReference type="InterPro" id="IPR037038">
    <property type="entry name" value="HepT-like_sf"/>
</dbReference>
<sequence length="144" mass="16685">MIMDEGVLGHLRELDEAALDWERYRSITLEDLRIDRDKRNMVLHALLVSIQASIDIANHLVAASSSRRPETYRESFAILCDEGLIPEDLAVRLSDLAGFRNVLVHLYCRLNLDEVYGVLQDDLPIVNRYRDLVRMILRDRLLPE</sequence>
<name>A0A0H1R275_9EURY</name>
<dbReference type="Gene3D" id="1.20.120.580">
    <property type="entry name" value="bsu32300-like"/>
    <property type="match status" value="1"/>
</dbReference>